<feature type="transmembrane region" description="Helical" evidence="9">
    <location>
        <begin position="113"/>
        <end position="131"/>
    </location>
</feature>
<feature type="transmembrane region" description="Helical" evidence="9">
    <location>
        <begin position="143"/>
        <end position="161"/>
    </location>
</feature>
<feature type="transmembrane region" description="Helical" evidence="9">
    <location>
        <begin position="181"/>
        <end position="200"/>
    </location>
</feature>
<gene>
    <name evidence="9 10" type="primary">sstT</name>
    <name evidence="10" type="ORF">NK125_10060</name>
</gene>
<dbReference type="RefSeq" id="WP_262066547.1">
    <property type="nucleotide sequence ID" value="NZ_JAMXOD010000013.1"/>
</dbReference>
<dbReference type="Gene3D" id="1.10.3860.10">
    <property type="entry name" value="Sodium:dicarboxylate symporter"/>
    <property type="match status" value="1"/>
</dbReference>
<comment type="catalytic activity">
    <reaction evidence="9">
        <text>L-serine(in) + Na(+)(in) = L-serine(out) + Na(+)(out)</text>
        <dbReference type="Rhea" id="RHEA:29575"/>
        <dbReference type="ChEBI" id="CHEBI:29101"/>
        <dbReference type="ChEBI" id="CHEBI:33384"/>
    </reaction>
</comment>
<comment type="caution">
    <text evidence="10">The sequence shown here is derived from an EMBL/GenBank/DDBJ whole genome shotgun (WGS) entry which is preliminary data.</text>
</comment>
<dbReference type="HAMAP" id="MF_01582">
    <property type="entry name" value="Ser_Thr_transp_SstT"/>
    <property type="match status" value="1"/>
</dbReference>
<feature type="transmembrane region" description="Helical" evidence="9">
    <location>
        <begin position="321"/>
        <end position="346"/>
    </location>
</feature>
<dbReference type="InterPro" id="IPR001991">
    <property type="entry name" value="Na-dicarboxylate_symporter"/>
</dbReference>
<keyword evidence="8 9" id="KW-0472">Membrane</keyword>
<dbReference type="PANTHER" id="PTHR42865">
    <property type="entry name" value="PROTON/GLUTAMATE-ASPARTATE SYMPORTER"/>
    <property type="match status" value="1"/>
</dbReference>
<proteinExistence type="inferred from homology"/>
<feature type="transmembrane region" description="Helical" evidence="9">
    <location>
        <begin position="352"/>
        <end position="373"/>
    </location>
</feature>
<comment type="function">
    <text evidence="9">Involved in the import of serine and threonine into the cell, with the concomitant import of sodium (symport system).</text>
</comment>
<comment type="subcellular location">
    <subcellularLocation>
        <location evidence="9">Cell membrane</location>
        <topology evidence="9">Multi-pass membrane protein</topology>
    </subcellularLocation>
    <subcellularLocation>
        <location evidence="1">Membrane</location>
        <topology evidence="1">Multi-pass membrane protein</topology>
    </subcellularLocation>
</comment>
<evidence type="ECO:0000256" key="4">
    <source>
        <dbReference type="ARBA" id="ARBA00022692"/>
    </source>
</evidence>
<feature type="transmembrane region" description="Helical" evidence="9">
    <location>
        <begin position="37"/>
        <end position="66"/>
    </location>
</feature>
<evidence type="ECO:0000256" key="8">
    <source>
        <dbReference type="ARBA" id="ARBA00023136"/>
    </source>
</evidence>
<evidence type="ECO:0000256" key="1">
    <source>
        <dbReference type="ARBA" id="ARBA00004141"/>
    </source>
</evidence>
<feature type="transmembrane region" description="Helical" evidence="9">
    <location>
        <begin position="78"/>
        <end position="101"/>
    </location>
</feature>
<dbReference type="Proteomes" id="UP001523566">
    <property type="component" value="Unassembled WGS sequence"/>
</dbReference>
<evidence type="ECO:0000256" key="9">
    <source>
        <dbReference type="HAMAP-Rule" id="MF_01582"/>
    </source>
</evidence>
<feature type="transmembrane region" description="Helical" evidence="9">
    <location>
        <begin position="12"/>
        <end position="31"/>
    </location>
</feature>
<evidence type="ECO:0000256" key="6">
    <source>
        <dbReference type="ARBA" id="ARBA00022970"/>
    </source>
</evidence>
<accession>A0ABT1EAQ1</accession>
<keyword evidence="3 9" id="KW-1003">Cell membrane</keyword>
<evidence type="ECO:0000256" key="2">
    <source>
        <dbReference type="ARBA" id="ARBA00022448"/>
    </source>
</evidence>
<dbReference type="PANTHER" id="PTHR42865:SF8">
    <property type="entry name" value="SERINE_THREONINE TRANSPORTER SSTT"/>
    <property type="match status" value="1"/>
</dbReference>
<evidence type="ECO:0000256" key="5">
    <source>
        <dbReference type="ARBA" id="ARBA00022847"/>
    </source>
</evidence>
<keyword evidence="2 9" id="KW-0813">Transport</keyword>
<dbReference type="NCBIfam" id="NF010151">
    <property type="entry name" value="PRK13628.1"/>
    <property type="match status" value="1"/>
</dbReference>
<keyword evidence="7 9" id="KW-1133">Transmembrane helix</keyword>
<reference evidence="10 11" key="1">
    <citation type="journal article" date="2022" name="Genome Biol. Evol.">
        <title>Host diet, physiology and behaviors set the stage for Lachnospiraceae cladogenesis.</title>
        <authorList>
            <person name="Vera-Ponce De Leon A."/>
            <person name="Schneider M."/>
            <person name="Jahnes B.C."/>
            <person name="Sadowski V."/>
            <person name="Camuy-Velez L.A."/>
            <person name="Duan J."/>
            <person name="Sabree Z.L."/>
        </authorList>
    </citation>
    <scope>NUCLEOTIDE SEQUENCE [LARGE SCALE GENOMIC DNA]</scope>
    <source>
        <strain evidence="10 11">PAL113</strain>
    </source>
</reference>
<feature type="transmembrane region" description="Helical" evidence="9">
    <location>
        <begin position="284"/>
        <end position="309"/>
    </location>
</feature>
<evidence type="ECO:0000256" key="7">
    <source>
        <dbReference type="ARBA" id="ARBA00022989"/>
    </source>
</evidence>
<dbReference type="SUPFAM" id="SSF118215">
    <property type="entry name" value="Proton glutamate symport protein"/>
    <property type="match status" value="1"/>
</dbReference>
<evidence type="ECO:0000256" key="3">
    <source>
        <dbReference type="ARBA" id="ARBA00022475"/>
    </source>
</evidence>
<evidence type="ECO:0000313" key="11">
    <source>
        <dbReference type="Proteomes" id="UP001523566"/>
    </source>
</evidence>
<feature type="transmembrane region" description="Helical" evidence="9">
    <location>
        <begin position="212"/>
        <end position="235"/>
    </location>
</feature>
<dbReference type="InterPro" id="IPR023025">
    <property type="entry name" value="Ser_Thr_transp_SstT"/>
</dbReference>
<dbReference type="InterPro" id="IPR036458">
    <property type="entry name" value="Na:dicarbo_symporter_sf"/>
</dbReference>
<comment type="catalytic activity">
    <reaction evidence="9">
        <text>L-threonine(in) + Na(+)(in) = L-threonine(out) + Na(+)(out)</text>
        <dbReference type="Rhea" id="RHEA:69999"/>
        <dbReference type="ChEBI" id="CHEBI:29101"/>
        <dbReference type="ChEBI" id="CHEBI:57926"/>
    </reaction>
</comment>
<dbReference type="PRINTS" id="PR00173">
    <property type="entry name" value="EDTRNSPORT"/>
</dbReference>
<keyword evidence="11" id="KW-1185">Reference proteome</keyword>
<organism evidence="10 11">
    <name type="scientific">Aequitasia blattaphilus</name>
    <dbReference type="NCBI Taxonomy" id="2949332"/>
    <lineage>
        <taxon>Bacteria</taxon>
        <taxon>Bacillati</taxon>
        <taxon>Bacillota</taxon>
        <taxon>Clostridia</taxon>
        <taxon>Lachnospirales</taxon>
        <taxon>Lachnospiraceae</taxon>
        <taxon>Aequitasia</taxon>
    </lineage>
</organism>
<name>A0ABT1EAQ1_9FIRM</name>
<comment type="similarity">
    <text evidence="9">Belongs to the dicarboxylate/amino acid:cation symporter (DAACS) (TC 2.A.23) family.</text>
</comment>
<dbReference type="EMBL" id="JAMZFW010000013">
    <property type="protein sequence ID" value="MCP1102761.1"/>
    <property type="molecule type" value="Genomic_DNA"/>
</dbReference>
<dbReference type="Pfam" id="PF00375">
    <property type="entry name" value="SDF"/>
    <property type="match status" value="1"/>
</dbReference>
<keyword evidence="6 9" id="KW-0029">Amino-acid transport</keyword>
<keyword evidence="5 9" id="KW-0769">Symport</keyword>
<keyword evidence="4 9" id="KW-0812">Transmembrane</keyword>
<evidence type="ECO:0000313" key="10">
    <source>
        <dbReference type="EMBL" id="MCP1102761.1"/>
    </source>
</evidence>
<sequence length="413" mass="43571">MKNLIGKWNHLSLVKRIIIGLIIGLILGLIFPKAEPIAMLGSLFVGALKGIAPVLVFFLVMTALAMHREGQKTNMRTVIFLYLLGTFLAGTIAVIVSFTFPLTLTLTESTEELVAPGGIGEVLTTLLLNIVANPIQSLAEANYIGILAWAVILGLALRKASDGVKNALEAFSNAVSQVVRWVINCAPFGIMGLMYGTIATQGIEGLLSYGQLIILLVGTMLLVALVINPIIVFAMTKRNPYPIVFKCLKESGITAFFTRSSAANIPVNMELCKRLGLNKDTYSISIPLGATINMGGAAVTISVLTLATCHTLGIRIDIPTALILCILSAISACGASGVAGGSLLLVPLACSLFGISNDIAMQVVGVGFIVGVIQDSCETALNSSTDALFTATAEYHKRIKDGEALPKLGVEVR</sequence>
<protein>
    <recommendedName>
        <fullName evidence="9">Serine/threonine transporter SstT</fullName>
    </recommendedName>
    <alternativeName>
        <fullName evidence="9">Na(+)/serine-threonine symporter</fullName>
    </alternativeName>
</protein>